<dbReference type="OrthoDB" id="1957900at2"/>
<gene>
    <name evidence="2" type="ORF">SAMN05192546_102237</name>
</gene>
<evidence type="ECO:0000256" key="1">
    <source>
        <dbReference type="SAM" id="Phobius"/>
    </source>
</evidence>
<keyword evidence="3" id="KW-1185">Reference proteome</keyword>
<accession>A0A1H3K5N0</accession>
<reference evidence="2 3" key="1">
    <citation type="submission" date="2016-10" db="EMBL/GenBank/DDBJ databases">
        <authorList>
            <person name="de Groot N.N."/>
        </authorList>
    </citation>
    <scope>NUCLEOTIDE SEQUENCE [LARGE SCALE GENOMIC DNA]</scope>
    <source>
        <strain evidence="2 3">APO</strain>
    </source>
</reference>
<evidence type="ECO:0000313" key="3">
    <source>
        <dbReference type="Proteomes" id="UP000199230"/>
    </source>
</evidence>
<dbReference type="Proteomes" id="UP000199230">
    <property type="component" value="Unassembled WGS sequence"/>
</dbReference>
<feature type="transmembrane region" description="Helical" evidence="1">
    <location>
        <begin position="66"/>
        <end position="87"/>
    </location>
</feature>
<proteinExistence type="predicted"/>
<name>A0A1H3K5N0_9FIRM</name>
<dbReference type="EMBL" id="FNPV01000002">
    <property type="protein sequence ID" value="SDY47510.1"/>
    <property type="molecule type" value="Genomic_DNA"/>
</dbReference>
<keyword evidence="1" id="KW-0472">Membrane</keyword>
<dbReference type="RefSeq" id="WP_093311101.1">
    <property type="nucleotide sequence ID" value="NZ_FNPV01000002.1"/>
</dbReference>
<dbReference type="STRING" id="159292.SAMN05192546_102237"/>
<protein>
    <submittedName>
        <fullName evidence="2">Uncharacterized protein</fullName>
    </submittedName>
</protein>
<sequence>MDKGKAHIIIAAIIATSVTWFINHEMGYGAFIANGSVGVIAAVLLPGPLAGAAYAASFVGMSGLNVLPTFGVSLLGGLVCGIVLALTGEIYAGIGGKGGTTAALSAHITRFIASLFT</sequence>
<organism evidence="2 3">
    <name type="scientific">Tindallia californiensis</name>
    <dbReference type="NCBI Taxonomy" id="159292"/>
    <lineage>
        <taxon>Bacteria</taxon>
        <taxon>Bacillati</taxon>
        <taxon>Bacillota</taxon>
        <taxon>Clostridia</taxon>
        <taxon>Peptostreptococcales</taxon>
        <taxon>Tindalliaceae</taxon>
        <taxon>Tindallia</taxon>
    </lineage>
</organism>
<dbReference type="AlphaFoldDB" id="A0A1H3K5N0"/>
<evidence type="ECO:0000313" key="2">
    <source>
        <dbReference type="EMBL" id="SDY47510.1"/>
    </source>
</evidence>
<feature type="transmembrane region" description="Helical" evidence="1">
    <location>
        <begin position="6"/>
        <end position="23"/>
    </location>
</feature>
<keyword evidence="1" id="KW-1133">Transmembrane helix</keyword>
<keyword evidence="1" id="KW-0812">Transmembrane</keyword>
<feature type="transmembrane region" description="Helical" evidence="1">
    <location>
        <begin position="30"/>
        <end position="54"/>
    </location>
</feature>